<proteinExistence type="predicted"/>
<dbReference type="Proteomes" id="UP000054359">
    <property type="component" value="Unassembled WGS sequence"/>
</dbReference>
<protein>
    <submittedName>
        <fullName evidence="2">Coiled-coil domain-containing protein 134</fullName>
    </submittedName>
</protein>
<organism evidence="2 3">
    <name type="scientific">Stegodyphus mimosarum</name>
    <name type="common">African social velvet spider</name>
    <dbReference type="NCBI Taxonomy" id="407821"/>
    <lineage>
        <taxon>Eukaryota</taxon>
        <taxon>Metazoa</taxon>
        <taxon>Ecdysozoa</taxon>
        <taxon>Arthropoda</taxon>
        <taxon>Chelicerata</taxon>
        <taxon>Arachnida</taxon>
        <taxon>Araneae</taxon>
        <taxon>Araneomorphae</taxon>
        <taxon>Entelegynae</taxon>
        <taxon>Eresoidea</taxon>
        <taxon>Eresidae</taxon>
        <taxon>Stegodyphus</taxon>
    </lineage>
</organism>
<sequence length="241" mass="27742">MLVCRQKAELLTIRKLARIYLQILNTLYLLFIIFCLIVNASATEPLSELEANSSTEVKPDDSKVKLFKAIFHEKRLQHKDVIQNLLSQDYEKQYKIVNQTLVKLFEVMGLSKAILEHSGYIPGLDVPVNNTVSEALGQILDNTALYGDFQLKLPDITDRIMKNHPDWLVLVKWAIGFSNSTGLFNESTMRMIDLLCQEMNLIERRKDFINPYRMAATLEEPVKETKQKKRVAIKKGPRMSK</sequence>
<keyword evidence="1" id="KW-1133">Transmembrane helix</keyword>
<dbReference type="OMA" id="GIGFCNQ"/>
<dbReference type="OrthoDB" id="5854099at2759"/>
<keyword evidence="3" id="KW-1185">Reference proteome</keyword>
<reference evidence="2 3" key="1">
    <citation type="submission" date="2013-11" db="EMBL/GenBank/DDBJ databases">
        <title>Genome sequencing of Stegodyphus mimosarum.</title>
        <authorList>
            <person name="Bechsgaard J."/>
        </authorList>
    </citation>
    <scope>NUCLEOTIDE SEQUENCE [LARGE SCALE GENOMIC DNA]</scope>
</reference>
<name>A0A087TMX2_STEMI</name>
<evidence type="ECO:0000313" key="3">
    <source>
        <dbReference type="Proteomes" id="UP000054359"/>
    </source>
</evidence>
<dbReference type="Pfam" id="PF15002">
    <property type="entry name" value="ERK-JNK_inhib"/>
    <property type="match status" value="1"/>
</dbReference>
<keyword evidence="1" id="KW-0472">Membrane</keyword>
<dbReference type="STRING" id="407821.A0A087TMX2"/>
<accession>A0A087TMX2</accession>
<evidence type="ECO:0000313" key="2">
    <source>
        <dbReference type="EMBL" id="KFM66461.1"/>
    </source>
</evidence>
<dbReference type="PANTHER" id="PTHR14735:SF1">
    <property type="entry name" value="COILED-COIL DOMAIN-CONTAINING PROTEIN 134"/>
    <property type="match status" value="1"/>
</dbReference>
<gene>
    <name evidence="2" type="ORF">X975_03984</name>
</gene>
<dbReference type="EMBL" id="KK115965">
    <property type="protein sequence ID" value="KFM66461.1"/>
    <property type="molecule type" value="Genomic_DNA"/>
</dbReference>
<keyword evidence="1" id="KW-0812">Transmembrane</keyword>
<feature type="transmembrane region" description="Helical" evidence="1">
    <location>
        <begin position="20"/>
        <end position="42"/>
    </location>
</feature>
<evidence type="ECO:0000256" key="1">
    <source>
        <dbReference type="SAM" id="Phobius"/>
    </source>
</evidence>
<feature type="non-terminal residue" evidence="2">
    <location>
        <position position="241"/>
    </location>
</feature>
<dbReference type="PANTHER" id="PTHR14735">
    <property type="entry name" value="COILED-COIL DOMAIN-CONTAINING PROTEIN 134"/>
    <property type="match status" value="1"/>
</dbReference>
<dbReference type="AlphaFoldDB" id="A0A087TMX2"/>
<dbReference type="InterPro" id="IPR026321">
    <property type="entry name" value="CC134"/>
</dbReference>